<keyword evidence="2" id="KW-0812">Transmembrane</keyword>
<dbReference type="EMBL" id="CP075584">
    <property type="protein sequence ID" value="WBM80116.1"/>
    <property type="molecule type" value="Genomic_DNA"/>
</dbReference>
<gene>
    <name evidence="3" type="ORF">KIV56_00385</name>
</gene>
<dbReference type="InterPro" id="IPR006135">
    <property type="entry name" value="T3SS_substrate_exporter"/>
</dbReference>
<dbReference type="Proteomes" id="UP001212421">
    <property type="component" value="Chromosome"/>
</dbReference>
<keyword evidence="4" id="KW-1185">Reference proteome</keyword>
<dbReference type="Pfam" id="PF01312">
    <property type="entry name" value="Bac_export_2"/>
    <property type="match status" value="1"/>
</dbReference>
<keyword evidence="2" id="KW-0472">Membrane</keyword>
<feature type="compositionally biased region" description="Basic and acidic residues" evidence="1">
    <location>
        <begin position="217"/>
        <end position="234"/>
    </location>
</feature>
<feature type="region of interest" description="Disordered" evidence="1">
    <location>
        <begin position="214"/>
        <end position="239"/>
    </location>
</feature>
<feature type="transmembrane region" description="Helical" evidence="2">
    <location>
        <begin position="187"/>
        <end position="207"/>
    </location>
</feature>
<name>A0ABY7NC74_9MICO</name>
<dbReference type="PANTHER" id="PTHR30531:SF12">
    <property type="entry name" value="FLAGELLAR BIOSYNTHETIC PROTEIN FLHB"/>
    <property type="match status" value="1"/>
</dbReference>
<evidence type="ECO:0000313" key="4">
    <source>
        <dbReference type="Proteomes" id="UP001212421"/>
    </source>
</evidence>
<sequence length="414" mass="42225">MSDSGEKTEQATDKRMKEVRAKGQLSKSQDLTAWIGIGAAAALAPVTISLGSQAGASQLDALHAIVANPSPELAEQLMGDAFSSLAGTLTPMLATVFAVVLIGAAAQGGVHLKKLEGKYDQFNLVTGLGRTFGGQAVWQGVKALLKTAAVGVVLTLVIQGLAPILMTAGGLPVAALIDAAGGGAGSLVQAAVVSGLVLAAADVFVVMRRNRKRTRMTKKEVTDENKSSEGDPRIKSQRRSRQLAMSRNRMIASVSTADVVLVNPTHFAVALRYEPGKSAPRVVATGAGVIALRIREQAASDGVPIVRDIPLARALHSACKLGDEIPVELYNAVARVLAFVLALKTRGGASGSGYTTGYGEDAGVHTLTPSAHAIPTAFAGAGAGPAARAPSRSAADSASHSAAHSAAHSTGGSR</sequence>
<evidence type="ECO:0000256" key="2">
    <source>
        <dbReference type="SAM" id="Phobius"/>
    </source>
</evidence>
<proteinExistence type="predicted"/>
<dbReference type="InterPro" id="IPR029025">
    <property type="entry name" value="T3SS_substrate_exporter_C"/>
</dbReference>
<feature type="region of interest" description="Disordered" evidence="1">
    <location>
        <begin position="1"/>
        <end position="21"/>
    </location>
</feature>
<dbReference type="Gene3D" id="3.40.1690.10">
    <property type="entry name" value="secretion proteins EscU"/>
    <property type="match status" value="1"/>
</dbReference>
<evidence type="ECO:0000313" key="3">
    <source>
        <dbReference type="EMBL" id="WBM80116.1"/>
    </source>
</evidence>
<keyword evidence="3" id="KW-0282">Flagellum</keyword>
<feature type="transmembrane region" description="Helical" evidence="2">
    <location>
        <begin position="148"/>
        <end position="175"/>
    </location>
</feature>
<keyword evidence="3" id="KW-0969">Cilium</keyword>
<protein>
    <submittedName>
        <fullName evidence="3">Flagellar type III secretion system protein FlhB</fullName>
    </submittedName>
</protein>
<keyword evidence="2" id="KW-1133">Transmembrane helix</keyword>
<dbReference type="PRINTS" id="PR00950">
    <property type="entry name" value="TYPE3IMSPROT"/>
</dbReference>
<dbReference type="SUPFAM" id="SSF160544">
    <property type="entry name" value="EscU C-terminal domain-like"/>
    <property type="match status" value="1"/>
</dbReference>
<dbReference type="RefSeq" id="WP_281534737.1">
    <property type="nucleotide sequence ID" value="NZ_CP075584.1"/>
</dbReference>
<keyword evidence="3" id="KW-0966">Cell projection</keyword>
<feature type="transmembrane region" description="Helical" evidence="2">
    <location>
        <begin position="31"/>
        <end position="50"/>
    </location>
</feature>
<reference evidence="3 4" key="1">
    <citation type="submission" date="2021-05" db="EMBL/GenBank/DDBJ databases">
        <authorList>
            <person name="Kumar R."/>
            <person name="Kumar A."/>
            <person name="Mukhia S."/>
        </authorList>
    </citation>
    <scope>NUCLEOTIDE SEQUENCE [LARGE SCALE GENOMIC DNA]</scope>
    <source>
        <strain evidence="3 4">ERMR7:08</strain>
    </source>
</reference>
<accession>A0ABY7NC74</accession>
<organism evidence="3 4">
    <name type="scientific">Cryobacterium breve</name>
    <dbReference type="NCBI Taxonomy" id="1259258"/>
    <lineage>
        <taxon>Bacteria</taxon>
        <taxon>Bacillati</taxon>
        <taxon>Actinomycetota</taxon>
        <taxon>Actinomycetes</taxon>
        <taxon>Micrococcales</taxon>
        <taxon>Microbacteriaceae</taxon>
        <taxon>Cryobacterium</taxon>
    </lineage>
</organism>
<feature type="transmembrane region" description="Helical" evidence="2">
    <location>
        <begin position="81"/>
        <end position="106"/>
    </location>
</feature>
<feature type="region of interest" description="Disordered" evidence="1">
    <location>
        <begin position="381"/>
        <end position="414"/>
    </location>
</feature>
<dbReference type="PANTHER" id="PTHR30531">
    <property type="entry name" value="FLAGELLAR BIOSYNTHETIC PROTEIN FLHB"/>
    <property type="match status" value="1"/>
</dbReference>
<evidence type="ECO:0000256" key="1">
    <source>
        <dbReference type="SAM" id="MobiDB-lite"/>
    </source>
</evidence>